<protein>
    <submittedName>
        <fullName evidence="2">GNAT family N-acetyltransferase</fullName>
    </submittedName>
</protein>
<dbReference type="Pfam" id="PF13480">
    <property type="entry name" value="Acetyltransf_6"/>
    <property type="match status" value="1"/>
</dbReference>
<reference evidence="3" key="1">
    <citation type="journal article" date="2021" name="Syst. Appl. Microbiol.">
        <title>Roseomonas hellenica sp. nov., isolated from roots of wild-growing Alkanna tinctoria.</title>
        <authorList>
            <person name="Rat A."/>
            <person name="Naranjo H.D."/>
            <person name="Lebbe L."/>
            <person name="Cnockaert M."/>
            <person name="Krigas N."/>
            <person name="Grigoriadou K."/>
            <person name="Maloupa E."/>
            <person name="Willems A."/>
        </authorList>
    </citation>
    <scope>NUCLEOTIDE SEQUENCE [LARGE SCALE GENOMIC DNA]</scope>
    <source>
        <strain evidence="3">LMG 31159</strain>
    </source>
</reference>
<evidence type="ECO:0000313" key="3">
    <source>
        <dbReference type="Proteomes" id="UP000698752"/>
    </source>
</evidence>
<evidence type="ECO:0000313" key="2">
    <source>
        <dbReference type="EMBL" id="MBR0651038.1"/>
    </source>
</evidence>
<evidence type="ECO:0000259" key="1">
    <source>
        <dbReference type="Pfam" id="PF13480"/>
    </source>
</evidence>
<feature type="domain" description="BioF2-like acetyltransferase" evidence="1">
    <location>
        <begin position="184"/>
        <end position="322"/>
    </location>
</feature>
<dbReference type="InterPro" id="IPR016181">
    <property type="entry name" value="Acyl_CoA_acyltransferase"/>
</dbReference>
<name>A0ABS5EJ55_9PROT</name>
<dbReference type="Proteomes" id="UP000698752">
    <property type="component" value="Unassembled WGS sequence"/>
</dbReference>
<sequence length="374" mass="40600">MRDLLLRQPDDGTGHARAPRLRRIGPEGLPASLDALLAPPETDLAASRLWYDTTCRVALPPGTQAMLAEVGPPGTMVVPLLMQDGRIESLTTPYTLRWRPLTAAWAGAVALERAAAELGELLRGRPPTLFRAMDSDDTLLLPLQAGLWRAGLWSRPFAHFGNWHEALPPGLRWADYVAAREQPMRSTLMRRRRRWEDETRIDLLTEPGAALEKGIAAYIDVRARSWKAAEPSPAFDPALMRGAAAAGLLRLGVLRSRADGRPLAAQYWVVSGGQAALLKLVHDEAARTLSPGTGLTAAMVAALIAEGVAGIDLGRGDDGYKRFWAKSRRQRIGMLIADPRHPAGMLALARHAAGRGWHRLRGIVARGETGEGPA</sequence>
<dbReference type="InterPro" id="IPR038740">
    <property type="entry name" value="BioF2-like_GNAT_dom"/>
</dbReference>
<comment type="caution">
    <text evidence="2">The sequence shown here is derived from an EMBL/GenBank/DDBJ whole genome shotgun (WGS) entry which is preliminary data.</text>
</comment>
<dbReference type="RefSeq" id="WP_211869704.1">
    <property type="nucleotide sequence ID" value="NZ_JAAEDI010000015.1"/>
</dbReference>
<accession>A0ABS5EJ55</accession>
<dbReference type="EMBL" id="JAAEDI010000015">
    <property type="protein sequence ID" value="MBR0651038.1"/>
    <property type="molecule type" value="Genomic_DNA"/>
</dbReference>
<gene>
    <name evidence="2" type="ORF">GXW78_15300</name>
</gene>
<keyword evidence="3" id="KW-1185">Reference proteome</keyword>
<organism evidence="2 3">
    <name type="scientific">Neoroseomonas terrae</name>
    <dbReference type="NCBI Taxonomy" id="424799"/>
    <lineage>
        <taxon>Bacteria</taxon>
        <taxon>Pseudomonadati</taxon>
        <taxon>Pseudomonadota</taxon>
        <taxon>Alphaproteobacteria</taxon>
        <taxon>Acetobacterales</taxon>
        <taxon>Acetobacteraceae</taxon>
        <taxon>Neoroseomonas</taxon>
    </lineage>
</organism>
<dbReference type="SUPFAM" id="SSF55729">
    <property type="entry name" value="Acyl-CoA N-acyltransferases (Nat)"/>
    <property type="match status" value="1"/>
</dbReference>
<proteinExistence type="predicted"/>